<feature type="binding site" evidence="12">
    <location>
        <position position="209"/>
    </location>
    <ligand>
        <name>pyruvate</name>
        <dbReference type="ChEBI" id="CHEBI:15361"/>
    </ligand>
</feature>
<feature type="active site" description="Schiff-base intermediate with substrate" evidence="12 14">
    <location>
        <position position="167"/>
    </location>
</feature>
<dbReference type="InterPro" id="IPR005263">
    <property type="entry name" value="DapA"/>
</dbReference>
<keyword evidence="8 12" id="KW-0457">Lysine biosynthesis</keyword>
<comment type="pathway">
    <text evidence="2 12">Amino-acid biosynthesis; L-lysine biosynthesis via DAP pathway; (S)-tetrahydrodipicolinate from L-aspartate: step 3/4.</text>
</comment>
<keyword evidence="7 12" id="KW-0220">Diaminopimelate biosynthesis</keyword>
<comment type="function">
    <text evidence="1 12">Catalyzes the condensation of (S)-aspartate-beta-semialdehyde [(S)-ASA] and pyruvate to 4-hydroxy-tetrahydrodipicolinate (HTPA).</text>
</comment>
<feature type="active site" description="Proton donor/acceptor" evidence="12 14">
    <location>
        <position position="138"/>
    </location>
</feature>
<dbReference type="GO" id="GO:0019877">
    <property type="term" value="P:diaminopimelate biosynthetic process"/>
    <property type="evidence" value="ECO:0007669"/>
    <property type="project" value="UniProtKB-UniRule"/>
</dbReference>
<accession>A0A9Q4AMI5</accession>
<proteinExistence type="inferred from homology"/>
<name>A0A9Q4AMI5_9HYPH</name>
<sequence length="299" mass="31072">MTELSQAFAGVFTALVTPFDDNGIDYAAFDRLVELQIAAGVKGLVPVGTTGEAATLSRDEATALVARTVRLAKGRAFVLAGAGSNNTAQAVEAAQACQDAGADGCLVVTPYYNRPSQAGLERHFDAVAEATALPIMLYSVPARCGVEIAPETARALARRHQNIIGIKEAGGRTERVSDLRAACGPDFIIHSGDDALTLPFLSVGALGVTSVVSNYAPEAMVALVAAWHRGDTTAALAIHDHVFALAKALFIEGNPVPVKEALALRQQMAGTVRAPLAPLTEASRQTLAAALKQFAGAMQ</sequence>
<feature type="site" description="Part of a proton relay during catalysis" evidence="12">
    <location>
        <position position="49"/>
    </location>
</feature>
<comment type="similarity">
    <text evidence="3 12 13">Belongs to the DapA family.</text>
</comment>
<evidence type="ECO:0000256" key="3">
    <source>
        <dbReference type="ARBA" id="ARBA00007592"/>
    </source>
</evidence>
<evidence type="ECO:0000256" key="8">
    <source>
        <dbReference type="ARBA" id="ARBA00023154"/>
    </source>
</evidence>
<keyword evidence="9 12" id="KW-0456">Lyase</keyword>
<comment type="caution">
    <text evidence="12">Was originally thought to be a dihydrodipicolinate synthase (DHDPS), catalyzing the condensation of (S)-aspartate-beta-semialdehyde [(S)-ASA] and pyruvate to dihydrodipicolinate (DHDP). However, it was shown in E.coli that the product of the enzymatic reaction is not dihydrodipicolinate but in fact (4S)-4-hydroxy-2,3,4,5-tetrahydro-(2S)-dipicolinic acid (HTPA), and that the consecutive dehydration reaction leading to DHDP is not spontaneous but catalyzed by DapB.</text>
</comment>
<dbReference type="GO" id="GO:0005737">
    <property type="term" value="C:cytoplasm"/>
    <property type="evidence" value="ECO:0007669"/>
    <property type="project" value="UniProtKB-SubCell"/>
</dbReference>
<dbReference type="Gene3D" id="3.20.20.70">
    <property type="entry name" value="Aldolase class I"/>
    <property type="match status" value="1"/>
</dbReference>
<reference evidence="16" key="1">
    <citation type="submission" date="2022-06" db="EMBL/GenBank/DDBJ databases">
        <title>Devosia sp. XJ19-45 genome assembly.</title>
        <authorList>
            <person name="Li B."/>
            <person name="Cai M."/>
            <person name="Nie G."/>
            <person name="Li W."/>
        </authorList>
    </citation>
    <scope>NUCLEOTIDE SEQUENCE</scope>
    <source>
        <strain evidence="16">XJ19-45</strain>
    </source>
</reference>
<dbReference type="InterPro" id="IPR013785">
    <property type="entry name" value="Aldolase_TIM"/>
</dbReference>
<keyword evidence="17" id="KW-1185">Reference proteome</keyword>
<feature type="site" description="Part of a proton relay during catalysis" evidence="12">
    <location>
        <position position="112"/>
    </location>
</feature>
<evidence type="ECO:0000256" key="1">
    <source>
        <dbReference type="ARBA" id="ARBA00003294"/>
    </source>
</evidence>
<gene>
    <name evidence="12 16" type="primary">dapA</name>
    <name evidence="16" type="ORF">NF348_04860</name>
</gene>
<keyword evidence="10 12" id="KW-0704">Schiff base</keyword>
<dbReference type="RefSeq" id="WP_254673881.1">
    <property type="nucleotide sequence ID" value="NZ_JAMWDU010000002.1"/>
</dbReference>
<comment type="caution">
    <text evidence="16">The sequence shown here is derived from an EMBL/GenBank/DDBJ whole genome shotgun (WGS) entry which is preliminary data.</text>
</comment>
<dbReference type="PANTHER" id="PTHR12128">
    <property type="entry name" value="DIHYDRODIPICOLINATE SYNTHASE"/>
    <property type="match status" value="1"/>
</dbReference>
<evidence type="ECO:0000256" key="7">
    <source>
        <dbReference type="ARBA" id="ARBA00022915"/>
    </source>
</evidence>
<dbReference type="Pfam" id="PF00701">
    <property type="entry name" value="DHDPS"/>
    <property type="match status" value="1"/>
</dbReference>
<evidence type="ECO:0000256" key="15">
    <source>
        <dbReference type="PIRSR" id="PIRSR001365-2"/>
    </source>
</evidence>
<keyword evidence="5 12" id="KW-0963">Cytoplasm</keyword>
<dbReference type="PANTHER" id="PTHR12128:SF66">
    <property type="entry name" value="4-HYDROXY-2-OXOGLUTARATE ALDOLASE, MITOCHONDRIAL"/>
    <property type="match status" value="1"/>
</dbReference>
<dbReference type="GO" id="GO:0008840">
    <property type="term" value="F:4-hydroxy-tetrahydrodipicolinate synthase activity"/>
    <property type="evidence" value="ECO:0007669"/>
    <property type="project" value="UniProtKB-UniRule"/>
</dbReference>
<organism evidence="16 17">
    <name type="scientific">Devosia ureilytica</name>
    <dbReference type="NCBI Taxonomy" id="2952754"/>
    <lineage>
        <taxon>Bacteria</taxon>
        <taxon>Pseudomonadati</taxon>
        <taxon>Pseudomonadota</taxon>
        <taxon>Alphaproteobacteria</taxon>
        <taxon>Hyphomicrobiales</taxon>
        <taxon>Devosiaceae</taxon>
        <taxon>Devosia</taxon>
    </lineage>
</organism>
<evidence type="ECO:0000256" key="9">
    <source>
        <dbReference type="ARBA" id="ARBA00023239"/>
    </source>
</evidence>
<evidence type="ECO:0000256" key="11">
    <source>
        <dbReference type="ARBA" id="ARBA00047836"/>
    </source>
</evidence>
<dbReference type="SUPFAM" id="SSF51569">
    <property type="entry name" value="Aldolase"/>
    <property type="match status" value="1"/>
</dbReference>
<dbReference type="EMBL" id="JAMWDU010000002">
    <property type="protein sequence ID" value="MCP8886425.1"/>
    <property type="molecule type" value="Genomic_DNA"/>
</dbReference>
<dbReference type="PRINTS" id="PR00146">
    <property type="entry name" value="DHPICSNTHASE"/>
</dbReference>
<comment type="subunit">
    <text evidence="12">Homotetramer; dimer of dimers.</text>
</comment>
<comment type="catalytic activity">
    <reaction evidence="11 12">
        <text>L-aspartate 4-semialdehyde + pyruvate = (2S,4S)-4-hydroxy-2,3,4,5-tetrahydrodipicolinate + H2O + H(+)</text>
        <dbReference type="Rhea" id="RHEA:34171"/>
        <dbReference type="ChEBI" id="CHEBI:15361"/>
        <dbReference type="ChEBI" id="CHEBI:15377"/>
        <dbReference type="ChEBI" id="CHEBI:15378"/>
        <dbReference type="ChEBI" id="CHEBI:67139"/>
        <dbReference type="ChEBI" id="CHEBI:537519"/>
        <dbReference type="EC" id="4.3.3.7"/>
    </reaction>
</comment>
<dbReference type="Proteomes" id="UP001060275">
    <property type="component" value="Unassembled WGS sequence"/>
</dbReference>
<evidence type="ECO:0000256" key="5">
    <source>
        <dbReference type="ARBA" id="ARBA00022490"/>
    </source>
</evidence>
<dbReference type="InterPro" id="IPR002220">
    <property type="entry name" value="DapA-like"/>
</dbReference>
<dbReference type="EC" id="4.3.3.7" evidence="4 12"/>
<evidence type="ECO:0000256" key="4">
    <source>
        <dbReference type="ARBA" id="ARBA00012086"/>
    </source>
</evidence>
<dbReference type="HAMAP" id="MF_00418">
    <property type="entry name" value="DapA"/>
    <property type="match status" value="1"/>
</dbReference>
<keyword evidence="6 12" id="KW-0028">Amino-acid biosynthesis</keyword>
<evidence type="ECO:0000256" key="2">
    <source>
        <dbReference type="ARBA" id="ARBA00005120"/>
    </source>
</evidence>
<evidence type="ECO:0000256" key="12">
    <source>
        <dbReference type="HAMAP-Rule" id="MF_00418"/>
    </source>
</evidence>
<dbReference type="NCBIfam" id="TIGR00674">
    <property type="entry name" value="dapA"/>
    <property type="match status" value="1"/>
</dbReference>
<dbReference type="GO" id="GO:0009089">
    <property type="term" value="P:lysine biosynthetic process via diaminopimelate"/>
    <property type="evidence" value="ECO:0007669"/>
    <property type="project" value="UniProtKB-UniRule"/>
</dbReference>
<feature type="binding site" evidence="12 15">
    <location>
        <position position="50"/>
    </location>
    <ligand>
        <name>pyruvate</name>
        <dbReference type="ChEBI" id="CHEBI:15361"/>
    </ligand>
</feature>
<dbReference type="AlphaFoldDB" id="A0A9Q4AMI5"/>
<comment type="subcellular location">
    <subcellularLocation>
        <location evidence="12">Cytoplasm</location>
    </subcellularLocation>
</comment>
<evidence type="ECO:0000256" key="10">
    <source>
        <dbReference type="ARBA" id="ARBA00023270"/>
    </source>
</evidence>
<evidence type="ECO:0000256" key="13">
    <source>
        <dbReference type="PIRNR" id="PIRNR001365"/>
    </source>
</evidence>
<dbReference type="PIRSF" id="PIRSF001365">
    <property type="entry name" value="DHDPS"/>
    <property type="match status" value="1"/>
</dbReference>
<dbReference type="SMART" id="SM01130">
    <property type="entry name" value="DHDPS"/>
    <property type="match status" value="1"/>
</dbReference>
<protein>
    <recommendedName>
        <fullName evidence="4 12">4-hydroxy-tetrahydrodipicolinate synthase</fullName>
        <shortName evidence="12">HTPA synthase</shortName>
        <ecNumber evidence="4 12">4.3.3.7</ecNumber>
    </recommendedName>
</protein>
<evidence type="ECO:0000256" key="14">
    <source>
        <dbReference type="PIRSR" id="PIRSR001365-1"/>
    </source>
</evidence>
<evidence type="ECO:0000313" key="16">
    <source>
        <dbReference type="EMBL" id="MCP8886425.1"/>
    </source>
</evidence>
<dbReference type="InterPro" id="IPR020624">
    <property type="entry name" value="Schiff_base-form_aldolases_CS"/>
</dbReference>
<dbReference type="PROSITE" id="PS00665">
    <property type="entry name" value="DHDPS_1"/>
    <property type="match status" value="1"/>
</dbReference>
<evidence type="ECO:0000313" key="17">
    <source>
        <dbReference type="Proteomes" id="UP001060275"/>
    </source>
</evidence>
<evidence type="ECO:0000256" key="6">
    <source>
        <dbReference type="ARBA" id="ARBA00022605"/>
    </source>
</evidence>
<dbReference type="CDD" id="cd00950">
    <property type="entry name" value="DHDPS"/>
    <property type="match status" value="1"/>
</dbReference>